<organism evidence="1 2">
    <name type="scientific">Romanomermis culicivorax</name>
    <name type="common">Nematode worm</name>
    <dbReference type="NCBI Taxonomy" id="13658"/>
    <lineage>
        <taxon>Eukaryota</taxon>
        <taxon>Metazoa</taxon>
        <taxon>Ecdysozoa</taxon>
        <taxon>Nematoda</taxon>
        <taxon>Enoplea</taxon>
        <taxon>Dorylaimia</taxon>
        <taxon>Mermithida</taxon>
        <taxon>Mermithoidea</taxon>
        <taxon>Mermithidae</taxon>
        <taxon>Romanomermis</taxon>
    </lineage>
</organism>
<keyword evidence="1" id="KW-1185">Reference proteome</keyword>
<proteinExistence type="predicted"/>
<dbReference type="WBParaSite" id="nRc.2.0.1.t25538-RA">
    <property type="protein sequence ID" value="nRc.2.0.1.t25538-RA"/>
    <property type="gene ID" value="nRc.2.0.1.g25538"/>
</dbReference>
<accession>A0A915JHE3</accession>
<protein>
    <submittedName>
        <fullName evidence="2">Uncharacterized protein</fullName>
    </submittedName>
</protein>
<sequence length="118" mass="13554">PILPDKGDQQLCQKYFVEEGLKSGKGEDSASILAENDINENLDKFSMVYSEENNEDDNMEIDMPATSLATTFADPFIHYTEENEMRIDLDFRKTRHLLDNGNTTPLFFSYKLFSTNVE</sequence>
<dbReference type="Proteomes" id="UP000887565">
    <property type="component" value="Unplaced"/>
</dbReference>
<dbReference type="AlphaFoldDB" id="A0A915JHE3"/>
<evidence type="ECO:0000313" key="2">
    <source>
        <dbReference type="WBParaSite" id="nRc.2.0.1.t25538-RA"/>
    </source>
</evidence>
<name>A0A915JHE3_ROMCU</name>
<reference evidence="2" key="1">
    <citation type="submission" date="2022-11" db="UniProtKB">
        <authorList>
            <consortium name="WormBaseParasite"/>
        </authorList>
    </citation>
    <scope>IDENTIFICATION</scope>
</reference>
<evidence type="ECO:0000313" key="1">
    <source>
        <dbReference type="Proteomes" id="UP000887565"/>
    </source>
</evidence>